<keyword evidence="3" id="KW-1185">Reference proteome</keyword>
<dbReference type="InterPro" id="IPR007421">
    <property type="entry name" value="Schlafen_AlbA_2_dom"/>
</dbReference>
<proteinExistence type="predicted"/>
<gene>
    <name evidence="2" type="ORF">KK060_08085</name>
</gene>
<evidence type="ECO:0000259" key="1">
    <source>
        <dbReference type="Pfam" id="PF04326"/>
    </source>
</evidence>
<feature type="domain" description="Schlafen AlbA-2" evidence="1">
    <location>
        <begin position="29"/>
        <end position="155"/>
    </location>
</feature>
<dbReference type="InterPro" id="IPR038461">
    <property type="entry name" value="Schlafen_AlbA_2_dom_sf"/>
</dbReference>
<organism evidence="2 3">
    <name type="scientific">Chryseosolibacter indicus</name>
    <dbReference type="NCBI Taxonomy" id="2782351"/>
    <lineage>
        <taxon>Bacteria</taxon>
        <taxon>Pseudomonadati</taxon>
        <taxon>Bacteroidota</taxon>
        <taxon>Cytophagia</taxon>
        <taxon>Cytophagales</taxon>
        <taxon>Chryseotaleaceae</taxon>
        <taxon>Chryseosolibacter</taxon>
    </lineage>
</organism>
<dbReference type="PANTHER" id="PTHR30595:SF6">
    <property type="entry name" value="SCHLAFEN ALBA-2 DOMAIN-CONTAINING PROTEIN"/>
    <property type="match status" value="1"/>
</dbReference>
<dbReference type="Proteomes" id="UP000772618">
    <property type="component" value="Unassembled WGS sequence"/>
</dbReference>
<comment type="caution">
    <text evidence="2">The sequence shown here is derived from an EMBL/GenBank/DDBJ whole genome shotgun (WGS) entry which is preliminary data.</text>
</comment>
<accession>A0ABS5VPG6</accession>
<protein>
    <submittedName>
        <fullName evidence="2">DNA binding domain-containing protein</fullName>
    </submittedName>
</protein>
<dbReference type="PANTHER" id="PTHR30595">
    <property type="entry name" value="GLPR-RELATED TRANSCRIPTIONAL REPRESSOR"/>
    <property type="match status" value="1"/>
</dbReference>
<dbReference type="Gene3D" id="3.30.950.30">
    <property type="entry name" value="Schlafen, AAA domain"/>
    <property type="match status" value="1"/>
</dbReference>
<dbReference type="Pfam" id="PF04326">
    <property type="entry name" value="SLFN_AlbA_2"/>
    <property type="match status" value="1"/>
</dbReference>
<dbReference type="EMBL" id="JAHESD010000013">
    <property type="protein sequence ID" value="MBT1703236.1"/>
    <property type="molecule type" value="Genomic_DNA"/>
</dbReference>
<name>A0ABS5VPG6_9BACT</name>
<sequence>MISQKIFKKPLFSITKEDVEAFFKTAQLESSVLEFKSGGVQIRDVLKEIAAFANTEGGLLIIGTPKETKRTLDKHEDSVCLGELDLCKSIRNKESLMQQVATGILPFPQGILIHEVLSTEGNIFFIEVPQSISPPHQVAGEGRYYVRIEKNSVPASHAIVKALFFKTRSPVLHVSIAVAKALDAHRCVITIDNASKFPAENVGLHVELYGVNDVKDDTQHFTPRTINNQLKSIHSAYVNKGILFPGMKDVKHTLIVEGRNAPYVVKITCWCSGAESKTKFWRCDPETHDIKEYNLQSEEDILDLQSYIATEELPIKLD</sequence>
<evidence type="ECO:0000313" key="3">
    <source>
        <dbReference type="Proteomes" id="UP000772618"/>
    </source>
</evidence>
<dbReference type="RefSeq" id="WP_254153202.1">
    <property type="nucleotide sequence ID" value="NZ_JAHESD010000013.1"/>
</dbReference>
<reference evidence="2 3" key="1">
    <citation type="submission" date="2021-05" db="EMBL/GenBank/DDBJ databases">
        <title>A Polyphasic approach of four new species of the genus Ohtaekwangia: Ohtaekwangia histidinii sp. nov., Ohtaekwangia cretensis sp. nov., Ohtaekwangia indiensis sp. nov., Ohtaekwangia reichenbachii sp. nov. from diverse environment.</title>
        <authorList>
            <person name="Octaviana S."/>
        </authorList>
    </citation>
    <scope>NUCLEOTIDE SEQUENCE [LARGE SCALE GENOMIC DNA]</scope>
    <source>
        <strain evidence="2 3">PWU20</strain>
    </source>
</reference>
<evidence type="ECO:0000313" key="2">
    <source>
        <dbReference type="EMBL" id="MBT1703236.1"/>
    </source>
</evidence>